<keyword evidence="1" id="KW-1133">Transmembrane helix</keyword>
<name>A0ABW4ATD9_9ACTN</name>
<gene>
    <name evidence="2" type="ORF">ACFQ5G_53260</name>
</gene>
<proteinExistence type="predicted"/>
<evidence type="ECO:0000256" key="1">
    <source>
        <dbReference type="SAM" id="Phobius"/>
    </source>
</evidence>
<evidence type="ECO:0000313" key="2">
    <source>
        <dbReference type="EMBL" id="MFD1374156.1"/>
    </source>
</evidence>
<reference evidence="3" key="1">
    <citation type="journal article" date="2019" name="Int. J. Syst. Evol. Microbiol.">
        <title>The Global Catalogue of Microorganisms (GCM) 10K type strain sequencing project: providing services to taxonomists for standard genome sequencing and annotation.</title>
        <authorList>
            <consortium name="The Broad Institute Genomics Platform"/>
            <consortium name="The Broad Institute Genome Sequencing Center for Infectious Disease"/>
            <person name="Wu L."/>
            <person name="Ma J."/>
        </authorList>
    </citation>
    <scope>NUCLEOTIDE SEQUENCE [LARGE SCALE GENOMIC DNA]</scope>
    <source>
        <strain evidence="3">CCM 7526</strain>
    </source>
</reference>
<keyword evidence="1" id="KW-0472">Membrane</keyword>
<keyword evidence="1" id="KW-0812">Transmembrane</keyword>
<protein>
    <recommendedName>
        <fullName evidence="4">Secreted protein</fullName>
    </recommendedName>
</protein>
<dbReference type="Proteomes" id="UP001597183">
    <property type="component" value="Unassembled WGS sequence"/>
</dbReference>
<organism evidence="2 3">
    <name type="scientific">Actinoplanes sichuanensis</name>
    <dbReference type="NCBI Taxonomy" id="512349"/>
    <lineage>
        <taxon>Bacteria</taxon>
        <taxon>Bacillati</taxon>
        <taxon>Actinomycetota</taxon>
        <taxon>Actinomycetes</taxon>
        <taxon>Micromonosporales</taxon>
        <taxon>Micromonosporaceae</taxon>
        <taxon>Actinoplanes</taxon>
    </lineage>
</organism>
<accession>A0ABW4ATD9</accession>
<feature type="transmembrane region" description="Helical" evidence="1">
    <location>
        <begin position="6"/>
        <end position="27"/>
    </location>
</feature>
<comment type="caution">
    <text evidence="2">The sequence shown here is derived from an EMBL/GenBank/DDBJ whole genome shotgun (WGS) entry which is preliminary data.</text>
</comment>
<dbReference type="RefSeq" id="WP_317794244.1">
    <property type="nucleotide sequence ID" value="NZ_AP028461.1"/>
</dbReference>
<keyword evidence="3" id="KW-1185">Reference proteome</keyword>
<dbReference type="EMBL" id="JBHTMK010000079">
    <property type="protein sequence ID" value="MFD1374156.1"/>
    <property type="molecule type" value="Genomic_DNA"/>
</dbReference>
<sequence length="159" mass="18307">MKDYVPLVVAAVAAMTALVGYLLNGAAGRRTERMRRYADALDAAERYQQLPYTFRRRHNETAEIRDELARMLADVQVALAFHRRWLRMDAAELGDAYDALVDKIQLKNKTFRKEALIAPPAGKDVEIEVSPGHQYDQAAERDECIRRMQKYLRLSRNIL</sequence>
<evidence type="ECO:0008006" key="4">
    <source>
        <dbReference type="Google" id="ProtNLM"/>
    </source>
</evidence>
<evidence type="ECO:0000313" key="3">
    <source>
        <dbReference type="Proteomes" id="UP001597183"/>
    </source>
</evidence>